<dbReference type="InterPro" id="IPR018389">
    <property type="entry name" value="DctP_fam"/>
</dbReference>
<protein>
    <submittedName>
        <fullName evidence="3">C4-dicarboxylate ABC transporter</fullName>
    </submittedName>
</protein>
<gene>
    <name evidence="3" type="ORF">CAL28_02490</name>
</gene>
<dbReference type="PANTHER" id="PTHR33376:SF2">
    <property type="entry name" value="DICARBOXYLATE-BINDING PERIPLASMIC PROTEIN"/>
    <property type="match status" value="1"/>
</dbReference>
<dbReference type="Proteomes" id="UP000215767">
    <property type="component" value="Unassembled WGS sequence"/>
</dbReference>
<dbReference type="OrthoDB" id="9794826at2"/>
<evidence type="ECO:0000256" key="1">
    <source>
        <dbReference type="ARBA" id="ARBA00022729"/>
    </source>
</evidence>
<feature type="chain" id="PRO_5012040146" evidence="2">
    <location>
        <begin position="29"/>
        <end position="328"/>
    </location>
</feature>
<dbReference type="Gene3D" id="3.40.190.170">
    <property type="entry name" value="Bacterial extracellular solute-binding protein, family 7"/>
    <property type="match status" value="1"/>
</dbReference>
<keyword evidence="4" id="KW-1185">Reference proteome</keyword>
<dbReference type="EMBL" id="NEVS01000001">
    <property type="protein sequence ID" value="OZI67388.1"/>
    <property type="molecule type" value="Genomic_DNA"/>
</dbReference>
<keyword evidence="1 2" id="KW-0732">Signal</keyword>
<dbReference type="PIRSF" id="PIRSF006470">
    <property type="entry name" value="DctB"/>
    <property type="match status" value="1"/>
</dbReference>
<feature type="signal peptide" evidence="2">
    <location>
        <begin position="1"/>
        <end position="28"/>
    </location>
</feature>
<dbReference type="Pfam" id="PF03480">
    <property type="entry name" value="DctP"/>
    <property type="match status" value="1"/>
</dbReference>
<proteinExistence type="predicted"/>
<reference evidence="4" key="1">
    <citation type="submission" date="2017-05" db="EMBL/GenBank/DDBJ databases">
        <title>Complete and WGS of Bordetella genogroups.</title>
        <authorList>
            <person name="Spilker T."/>
            <person name="Lipuma J."/>
        </authorList>
    </citation>
    <scope>NUCLEOTIDE SEQUENCE [LARGE SCALE GENOMIC DNA]</scope>
    <source>
        <strain evidence="4">AU8856</strain>
    </source>
</reference>
<dbReference type="CDD" id="cd13671">
    <property type="entry name" value="PBP2_TRAP_SBP_like_3"/>
    <property type="match status" value="1"/>
</dbReference>
<comment type="caution">
    <text evidence="3">The sequence shown here is derived from an EMBL/GenBank/DDBJ whole genome shotgun (WGS) entry which is preliminary data.</text>
</comment>
<evidence type="ECO:0000313" key="4">
    <source>
        <dbReference type="Proteomes" id="UP000215767"/>
    </source>
</evidence>
<evidence type="ECO:0000313" key="3">
    <source>
        <dbReference type="EMBL" id="OZI67388.1"/>
    </source>
</evidence>
<accession>A0A261UZR9</accession>
<dbReference type="PANTHER" id="PTHR33376">
    <property type="match status" value="1"/>
</dbReference>
<organism evidence="3 4">
    <name type="scientific">Bordetella genomosp. 11</name>
    <dbReference type="NCBI Taxonomy" id="1416808"/>
    <lineage>
        <taxon>Bacteria</taxon>
        <taxon>Pseudomonadati</taxon>
        <taxon>Pseudomonadota</taxon>
        <taxon>Betaproteobacteria</taxon>
        <taxon>Burkholderiales</taxon>
        <taxon>Alcaligenaceae</taxon>
        <taxon>Bordetella</taxon>
    </lineage>
</organism>
<dbReference type="RefSeq" id="WP_094840581.1">
    <property type="nucleotide sequence ID" value="NZ_NEVS01000001.1"/>
</dbReference>
<dbReference type="GO" id="GO:0030288">
    <property type="term" value="C:outer membrane-bounded periplasmic space"/>
    <property type="evidence" value="ECO:0007669"/>
    <property type="project" value="InterPro"/>
</dbReference>
<dbReference type="NCBIfam" id="NF037995">
    <property type="entry name" value="TRAP_S1"/>
    <property type="match status" value="1"/>
</dbReference>
<sequence>MSHAARAAFARGALALATLLAAAPAAQAVEFRSADIHPDDYPTVLAVRHMAELVKERSNGKMTIRVYSGSKLGSEDDSIEQVKLGALTMARVSSAAMHNICPNTRVPSLPFLFRSTDHLHEVLDSDIGTQLLKACEGAGFVGLAWYDSGSRSMYTRNKPIKTLADAKGLKIRVQQSDLSVAMVEAMGANATPMAMGEVYTSLKTGLVDAAENNFPSYESAHHYEVAKYYSLTEHSMTPEILIFSKRQWDKLSPQDQKILRDAAQESVPYMRKLWTEREAKSRAIVEKAGAQIIEVDKASFQNAMKPVYDRFVTTPEMKDLVQRIQAVQ</sequence>
<dbReference type="AlphaFoldDB" id="A0A261UZR9"/>
<dbReference type="GO" id="GO:0030246">
    <property type="term" value="F:carbohydrate binding"/>
    <property type="evidence" value="ECO:0007669"/>
    <property type="project" value="TreeGrafter"/>
</dbReference>
<evidence type="ECO:0000256" key="2">
    <source>
        <dbReference type="SAM" id="SignalP"/>
    </source>
</evidence>
<name>A0A261UZR9_9BORD</name>
<dbReference type="NCBIfam" id="TIGR00787">
    <property type="entry name" value="dctP"/>
    <property type="match status" value="1"/>
</dbReference>
<dbReference type="SUPFAM" id="SSF53850">
    <property type="entry name" value="Periplasmic binding protein-like II"/>
    <property type="match status" value="1"/>
</dbReference>
<dbReference type="GO" id="GO:0055085">
    <property type="term" value="P:transmembrane transport"/>
    <property type="evidence" value="ECO:0007669"/>
    <property type="project" value="InterPro"/>
</dbReference>
<dbReference type="InterPro" id="IPR038404">
    <property type="entry name" value="TRAP_DctP_sf"/>
</dbReference>
<dbReference type="InterPro" id="IPR004682">
    <property type="entry name" value="TRAP_DctP"/>
</dbReference>